<evidence type="ECO:0000313" key="2">
    <source>
        <dbReference type="Proteomes" id="UP000304914"/>
    </source>
</evidence>
<dbReference type="EMBL" id="LR594035">
    <property type="protein sequence ID" value="VTS19218.1"/>
    <property type="molecule type" value="Genomic_DNA"/>
</dbReference>
<name>A0A4U9Y0S6_9STRE</name>
<dbReference type="AlphaFoldDB" id="A0A4U9Y0S6"/>
<protein>
    <submittedName>
        <fullName evidence="1">Uncharacterized protein</fullName>
    </submittedName>
</protein>
<reference evidence="1 2" key="1">
    <citation type="submission" date="2019-05" db="EMBL/GenBank/DDBJ databases">
        <authorList>
            <consortium name="Pathogen Informatics"/>
        </authorList>
    </citation>
    <scope>NUCLEOTIDE SEQUENCE [LARGE SCALE GENOMIC DNA]</scope>
    <source>
        <strain evidence="1 2">NCTC5385</strain>
    </source>
</reference>
<gene>
    <name evidence="1" type="ORF">NCTC5385_00838</name>
</gene>
<dbReference type="Proteomes" id="UP000304914">
    <property type="component" value="Chromosome"/>
</dbReference>
<organism evidence="1 2">
    <name type="scientific">Streptococcus pseudoporcinus</name>
    <dbReference type="NCBI Taxonomy" id="361101"/>
    <lineage>
        <taxon>Bacteria</taxon>
        <taxon>Bacillati</taxon>
        <taxon>Bacillota</taxon>
        <taxon>Bacilli</taxon>
        <taxon>Lactobacillales</taxon>
        <taxon>Streptococcaceae</taxon>
        <taxon>Streptococcus</taxon>
    </lineage>
</organism>
<sequence length="71" mass="7892">MSSKNLTPPIVMSDLRKEIIRMPEVIQECSGIFIYGRRIRSVLFSTDVSIIANSDADAVLAVYPFTPHPAI</sequence>
<accession>A0A4U9Y0S6</accession>
<proteinExistence type="predicted"/>
<evidence type="ECO:0000313" key="1">
    <source>
        <dbReference type="EMBL" id="VTS19218.1"/>
    </source>
</evidence>